<dbReference type="AlphaFoldDB" id="A0AAD5M7X6"/>
<gene>
    <name evidence="8" type="ORF">KIN20_010479</name>
</gene>
<keyword evidence="4 6" id="KW-0472">Membrane</keyword>
<keyword evidence="9" id="KW-1185">Reference proteome</keyword>
<dbReference type="PROSITE" id="PS00216">
    <property type="entry name" value="SUGAR_TRANSPORT_1"/>
    <property type="match status" value="1"/>
</dbReference>
<comment type="caution">
    <text evidence="8">The sequence shown here is derived from an EMBL/GenBank/DDBJ whole genome shotgun (WGS) entry which is preliminary data.</text>
</comment>
<feature type="transmembrane region" description="Helical" evidence="6">
    <location>
        <begin position="475"/>
        <end position="495"/>
    </location>
</feature>
<feature type="transmembrane region" description="Helical" evidence="6">
    <location>
        <begin position="321"/>
        <end position="340"/>
    </location>
</feature>
<feature type="transmembrane region" description="Helical" evidence="6">
    <location>
        <begin position="384"/>
        <end position="405"/>
    </location>
</feature>
<accession>A0AAD5M7X6</accession>
<dbReference type="GO" id="GO:0022857">
    <property type="term" value="F:transmembrane transporter activity"/>
    <property type="evidence" value="ECO:0007669"/>
    <property type="project" value="InterPro"/>
</dbReference>
<feature type="transmembrane region" description="Helical" evidence="6">
    <location>
        <begin position="352"/>
        <end position="372"/>
    </location>
</feature>
<evidence type="ECO:0000313" key="8">
    <source>
        <dbReference type="EMBL" id="KAJ1353760.1"/>
    </source>
</evidence>
<feature type="transmembrane region" description="Helical" evidence="6">
    <location>
        <begin position="231"/>
        <end position="251"/>
    </location>
</feature>
<dbReference type="InterPro" id="IPR036259">
    <property type="entry name" value="MFS_trans_sf"/>
</dbReference>
<dbReference type="InterPro" id="IPR020846">
    <property type="entry name" value="MFS_dom"/>
</dbReference>
<sequence length="520" mass="58523">MSEKKQHHEIPFSEGEEDLDDIPPAKSVDDFLKMGNYCYLILLTSEFLLLCAAGNMIYMMFAGSAPKVSCHGSNGTIQNVCDRYMNLSDLIDCKLELQYEFKSVNVEFDYLCDEGRWVKSSISVQMLGVLVGTLFLGTLSDRFGRKPTLVASFVTTSLIGIASSFSTSLLSFTILRTILGFFNGGILGVYGVYKMEHIPKQHRFWVSTVIAWAPNFMILTAIAYVSYDWRTFQRLLVVVSSPALIMFFFVCESPRWLIQKGRIADARKVLQHIQHVDRQKETKKEAMQEMLDITHQKLVERNEKAKSYNIRHLFYGKEMSLATITFCSGQFMTSMINYGLTFNIELLSGSFFINSATLGAVRWLINIAFAVLDFNSELAGRKLVHFISQSSIAVCLGAITAVYLLDLRKDLSNLIRISTILATATTSQTFITKSITAMEYYPTMVRNSGLALKSTCSRFGTIVAPQLFILSSWGAFPYVVLTAMAVFDTLVYQIVIPETKGKALPENMPVKRKKIMEPLI</sequence>
<name>A0AAD5M7X6_PARTN</name>
<feature type="transmembrane region" description="Helical" evidence="6">
    <location>
        <begin position="173"/>
        <end position="192"/>
    </location>
</feature>
<evidence type="ECO:0000256" key="3">
    <source>
        <dbReference type="ARBA" id="ARBA00022989"/>
    </source>
</evidence>
<reference evidence="8" key="1">
    <citation type="submission" date="2021-06" db="EMBL/GenBank/DDBJ databases">
        <title>Parelaphostrongylus tenuis whole genome reference sequence.</title>
        <authorList>
            <person name="Garwood T.J."/>
            <person name="Larsen P.A."/>
            <person name="Fountain-Jones N.M."/>
            <person name="Garbe J.R."/>
            <person name="Macchietto M.G."/>
            <person name="Kania S.A."/>
            <person name="Gerhold R.W."/>
            <person name="Richards J.E."/>
            <person name="Wolf T.M."/>
        </authorList>
    </citation>
    <scope>NUCLEOTIDE SEQUENCE</scope>
    <source>
        <strain evidence="8">MNPRO001-30</strain>
        <tissue evidence="8">Meninges</tissue>
    </source>
</reference>
<evidence type="ECO:0000256" key="6">
    <source>
        <dbReference type="SAM" id="Phobius"/>
    </source>
</evidence>
<dbReference type="Proteomes" id="UP001196413">
    <property type="component" value="Unassembled WGS sequence"/>
</dbReference>
<dbReference type="InterPro" id="IPR005829">
    <property type="entry name" value="Sugar_transporter_CS"/>
</dbReference>
<feature type="transmembrane region" description="Helical" evidence="6">
    <location>
        <begin position="204"/>
        <end position="225"/>
    </location>
</feature>
<feature type="transmembrane region" description="Helical" evidence="6">
    <location>
        <begin position="117"/>
        <end position="137"/>
    </location>
</feature>
<keyword evidence="3 6" id="KW-1133">Transmembrane helix</keyword>
<dbReference type="PANTHER" id="PTHR24064">
    <property type="entry name" value="SOLUTE CARRIER FAMILY 22 MEMBER"/>
    <property type="match status" value="1"/>
</dbReference>
<feature type="transmembrane region" description="Helical" evidence="6">
    <location>
        <begin position="149"/>
        <end position="167"/>
    </location>
</feature>
<dbReference type="PROSITE" id="PS50850">
    <property type="entry name" value="MFS"/>
    <property type="match status" value="1"/>
</dbReference>
<dbReference type="GO" id="GO:0016020">
    <property type="term" value="C:membrane"/>
    <property type="evidence" value="ECO:0007669"/>
    <property type="project" value="UniProtKB-SubCell"/>
</dbReference>
<dbReference type="Gene3D" id="1.20.1250.20">
    <property type="entry name" value="MFS general substrate transporter like domains"/>
    <property type="match status" value="1"/>
</dbReference>
<evidence type="ECO:0000313" key="9">
    <source>
        <dbReference type="Proteomes" id="UP001196413"/>
    </source>
</evidence>
<feature type="region of interest" description="Disordered" evidence="5">
    <location>
        <begin position="1"/>
        <end position="21"/>
    </location>
</feature>
<dbReference type="EMBL" id="JAHQIW010001835">
    <property type="protein sequence ID" value="KAJ1353760.1"/>
    <property type="molecule type" value="Genomic_DNA"/>
</dbReference>
<protein>
    <recommendedName>
        <fullName evidence="7">Major facilitator superfamily (MFS) profile domain-containing protein</fullName>
    </recommendedName>
</protein>
<comment type="subcellular location">
    <subcellularLocation>
        <location evidence="1">Membrane</location>
        <topology evidence="1">Multi-pass membrane protein</topology>
    </subcellularLocation>
</comment>
<dbReference type="PROSITE" id="PS00217">
    <property type="entry name" value="SUGAR_TRANSPORT_2"/>
    <property type="match status" value="1"/>
</dbReference>
<evidence type="ECO:0000256" key="4">
    <source>
        <dbReference type="ARBA" id="ARBA00023136"/>
    </source>
</evidence>
<evidence type="ECO:0000256" key="1">
    <source>
        <dbReference type="ARBA" id="ARBA00004141"/>
    </source>
</evidence>
<keyword evidence="2 6" id="KW-0812">Transmembrane</keyword>
<dbReference type="InterPro" id="IPR005828">
    <property type="entry name" value="MFS_sugar_transport-like"/>
</dbReference>
<organism evidence="8 9">
    <name type="scientific">Parelaphostrongylus tenuis</name>
    <name type="common">Meningeal worm</name>
    <dbReference type="NCBI Taxonomy" id="148309"/>
    <lineage>
        <taxon>Eukaryota</taxon>
        <taxon>Metazoa</taxon>
        <taxon>Ecdysozoa</taxon>
        <taxon>Nematoda</taxon>
        <taxon>Chromadorea</taxon>
        <taxon>Rhabditida</taxon>
        <taxon>Rhabditina</taxon>
        <taxon>Rhabditomorpha</taxon>
        <taxon>Strongyloidea</taxon>
        <taxon>Metastrongylidae</taxon>
        <taxon>Parelaphostrongylus</taxon>
    </lineage>
</organism>
<feature type="domain" description="Major facilitator superfamily (MFS) profile" evidence="7">
    <location>
        <begin position="47"/>
        <end position="500"/>
    </location>
</feature>
<feature type="compositionally biased region" description="Basic and acidic residues" evidence="5">
    <location>
        <begin position="1"/>
        <end position="11"/>
    </location>
</feature>
<evidence type="ECO:0000256" key="2">
    <source>
        <dbReference type="ARBA" id="ARBA00022692"/>
    </source>
</evidence>
<dbReference type="Pfam" id="PF00083">
    <property type="entry name" value="Sugar_tr"/>
    <property type="match status" value="1"/>
</dbReference>
<proteinExistence type="predicted"/>
<evidence type="ECO:0000259" key="7">
    <source>
        <dbReference type="PROSITE" id="PS50850"/>
    </source>
</evidence>
<feature type="transmembrane region" description="Helical" evidence="6">
    <location>
        <begin position="37"/>
        <end position="61"/>
    </location>
</feature>
<evidence type="ECO:0000256" key="5">
    <source>
        <dbReference type="SAM" id="MobiDB-lite"/>
    </source>
</evidence>
<dbReference type="SUPFAM" id="SSF103473">
    <property type="entry name" value="MFS general substrate transporter"/>
    <property type="match status" value="1"/>
</dbReference>